<comment type="pathway">
    <text evidence="5">Cofactor biosynthesis; nicotinate biosynthesis; nicotinate from nicotinamide: step 1/1.</text>
</comment>
<reference evidence="10" key="1">
    <citation type="submission" date="2016-06" db="EMBL/GenBank/DDBJ databases">
        <authorList>
            <person name="Sutton G."/>
            <person name="Brinkac L."/>
            <person name="Sanka R."/>
            <person name="Adams M."/>
            <person name="Lau E."/>
            <person name="Garcia-Basteiro A."/>
            <person name="Lopez-Varela E."/>
            <person name="Palencia S."/>
        </authorList>
    </citation>
    <scope>NUCLEOTIDE SEQUENCE [LARGE SCALE GENOMIC DNA]</scope>
    <source>
        <strain evidence="10">1274684.2</strain>
    </source>
</reference>
<dbReference type="GO" id="GO:0046872">
    <property type="term" value="F:metal ion binding"/>
    <property type="evidence" value="ECO:0007669"/>
    <property type="project" value="UniProtKB-KW"/>
</dbReference>
<evidence type="ECO:0000259" key="8">
    <source>
        <dbReference type="Pfam" id="PF00857"/>
    </source>
</evidence>
<dbReference type="AlphaFoldDB" id="A0A1A3U4J5"/>
<name>A0A1A3U4J5_MYCSD</name>
<dbReference type="Gene3D" id="3.40.50.850">
    <property type="entry name" value="Isochorismatase-like"/>
    <property type="match status" value="1"/>
</dbReference>
<evidence type="ECO:0000256" key="3">
    <source>
        <dbReference type="ARBA" id="ARBA00022723"/>
    </source>
</evidence>
<protein>
    <recommendedName>
        <fullName evidence="6">nicotinamidase</fullName>
        <ecNumber evidence="6">3.5.1.19</ecNumber>
    </recommendedName>
    <alternativeName>
        <fullName evidence="7">Nicotinamide deamidase</fullName>
    </alternativeName>
</protein>
<accession>A0A1A3U4J5</accession>
<feature type="domain" description="Isochorismatase-like" evidence="8">
    <location>
        <begin position="3"/>
        <end position="188"/>
    </location>
</feature>
<gene>
    <name evidence="9" type="ORF">A5648_00955</name>
</gene>
<dbReference type="EC" id="3.5.1.19" evidence="6"/>
<dbReference type="GO" id="GO:0008936">
    <property type="term" value="F:nicotinamidase activity"/>
    <property type="evidence" value="ECO:0007669"/>
    <property type="project" value="UniProtKB-EC"/>
</dbReference>
<evidence type="ECO:0000256" key="4">
    <source>
        <dbReference type="ARBA" id="ARBA00022801"/>
    </source>
</evidence>
<sequence>MRALIIVDVQNDFCDGGALPVTGAVAVAVDITRYLRSAAAGDRYGHVVATQDWHIDPGDHFSPHPNYVTSWPPHCRAGTAGAEFHPALCTDRIDAVFRKGEYDAGYSGFDGVDDHDTALGDWLHRRHVDGVDVVGVATDYCVRHTAEDAIRAGFSTTVLARLTAGVAADSTAAAVAAMRSAGVAVVEAA</sequence>
<evidence type="ECO:0000256" key="5">
    <source>
        <dbReference type="ARBA" id="ARBA00037900"/>
    </source>
</evidence>
<dbReference type="Pfam" id="PF00857">
    <property type="entry name" value="Isochorismatase"/>
    <property type="match status" value="1"/>
</dbReference>
<dbReference type="SUPFAM" id="SSF52499">
    <property type="entry name" value="Isochorismatase-like hydrolases"/>
    <property type="match status" value="1"/>
</dbReference>
<keyword evidence="4" id="KW-0378">Hydrolase</keyword>
<evidence type="ECO:0000256" key="6">
    <source>
        <dbReference type="ARBA" id="ARBA00039017"/>
    </source>
</evidence>
<comment type="caution">
    <text evidence="9">The sequence shown here is derived from an EMBL/GenBank/DDBJ whole genome shotgun (WGS) entry which is preliminary data.</text>
</comment>
<organism evidence="9 10">
    <name type="scientific">Mycolicibacter sinensis (strain JDM601)</name>
    <name type="common">Mycobacterium sinense</name>
    <dbReference type="NCBI Taxonomy" id="875328"/>
    <lineage>
        <taxon>Bacteria</taxon>
        <taxon>Bacillati</taxon>
        <taxon>Actinomycetota</taxon>
        <taxon>Actinomycetes</taxon>
        <taxon>Mycobacteriales</taxon>
        <taxon>Mycobacteriaceae</taxon>
        <taxon>Mycolicibacter</taxon>
    </lineage>
</organism>
<comment type="similarity">
    <text evidence="1">Belongs to the isochorismatase family.</text>
</comment>
<proteinExistence type="inferred from homology"/>
<evidence type="ECO:0000256" key="2">
    <source>
        <dbReference type="ARBA" id="ARBA00022642"/>
    </source>
</evidence>
<evidence type="ECO:0000256" key="1">
    <source>
        <dbReference type="ARBA" id="ARBA00006336"/>
    </source>
</evidence>
<dbReference type="InterPro" id="IPR000868">
    <property type="entry name" value="Isochorismatase-like_dom"/>
</dbReference>
<keyword evidence="2" id="KW-0662">Pyridine nucleotide biosynthesis</keyword>
<dbReference type="Proteomes" id="UP000093759">
    <property type="component" value="Unassembled WGS sequence"/>
</dbReference>
<dbReference type="RefSeq" id="WP_065023668.1">
    <property type="nucleotide sequence ID" value="NZ_LZMF01000035.1"/>
</dbReference>
<evidence type="ECO:0000313" key="9">
    <source>
        <dbReference type="EMBL" id="OBK89848.1"/>
    </source>
</evidence>
<evidence type="ECO:0000256" key="7">
    <source>
        <dbReference type="ARBA" id="ARBA00043224"/>
    </source>
</evidence>
<dbReference type="InterPro" id="IPR052347">
    <property type="entry name" value="Isochorismatase_Nicotinamidase"/>
</dbReference>
<dbReference type="PANTHER" id="PTHR11080:SF2">
    <property type="entry name" value="LD05707P"/>
    <property type="match status" value="1"/>
</dbReference>
<dbReference type="InterPro" id="IPR036380">
    <property type="entry name" value="Isochorismatase-like_sf"/>
</dbReference>
<keyword evidence="3" id="KW-0479">Metal-binding</keyword>
<dbReference type="GO" id="GO:0019363">
    <property type="term" value="P:pyridine nucleotide biosynthetic process"/>
    <property type="evidence" value="ECO:0007669"/>
    <property type="project" value="UniProtKB-KW"/>
</dbReference>
<evidence type="ECO:0000313" key="10">
    <source>
        <dbReference type="Proteomes" id="UP000093759"/>
    </source>
</evidence>
<dbReference type="PANTHER" id="PTHR11080">
    <property type="entry name" value="PYRAZINAMIDASE/NICOTINAMIDASE"/>
    <property type="match status" value="1"/>
</dbReference>
<dbReference type="EMBL" id="LZMF01000035">
    <property type="protein sequence ID" value="OBK89848.1"/>
    <property type="molecule type" value="Genomic_DNA"/>
</dbReference>